<name>A0ABT5B9I7_9BACT</name>
<proteinExistence type="predicted"/>
<accession>A0ABT5B9I7</accession>
<dbReference type="Proteomes" id="UP001217838">
    <property type="component" value="Unassembled WGS sequence"/>
</dbReference>
<organism evidence="1 2">
    <name type="scientific">Nannocystis radixulma</name>
    <dbReference type="NCBI Taxonomy" id="2995305"/>
    <lineage>
        <taxon>Bacteria</taxon>
        <taxon>Pseudomonadati</taxon>
        <taxon>Myxococcota</taxon>
        <taxon>Polyangia</taxon>
        <taxon>Nannocystales</taxon>
        <taxon>Nannocystaceae</taxon>
        <taxon>Nannocystis</taxon>
    </lineage>
</organism>
<evidence type="ECO:0000313" key="1">
    <source>
        <dbReference type="EMBL" id="MDC0670796.1"/>
    </source>
</evidence>
<evidence type="ECO:0000313" key="2">
    <source>
        <dbReference type="Proteomes" id="UP001217838"/>
    </source>
</evidence>
<sequence length="200" mass="21291">MTLVMSTALMGTATASAATERLVLRIQDGLADAFASSSDACETRVFSLVAFEAVSDLAGNSEPTTEASIFARVSVANNCEGTQIRGEFIDVVPAESVVADLDQGAASVTFQAEKTFADGTEPQLVTVHIEVDWTGIGAITRQRSRFIENSDETLIVSRTNGQQRDASFEATVVVDDASYEFADIGRLAESDNGVLQITRL</sequence>
<comment type="caution">
    <text evidence="1">The sequence shown here is derived from an EMBL/GenBank/DDBJ whole genome shotgun (WGS) entry which is preliminary data.</text>
</comment>
<keyword evidence="2" id="KW-1185">Reference proteome</keyword>
<reference evidence="1 2" key="1">
    <citation type="submission" date="2022-11" db="EMBL/GenBank/DDBJ databases">
        <title>Minimal conservation of predation-associated metabolite biosynthetic gene clusters underscores biosynthetic potential of Myxococcota including descriptions for ten novel species: Archangium lansinium sp. nov., Myxococcus landrumus sp. nov., Nannocystis bai.</title>
        <authorList>
            <person name="Ahearne A."/>
            <person name="Stevens C."/>
            <person name="Dowd S."/>
        </authorList>
    </citation>
    <scope>NUCLEOTIDE SEQUENCE [LARGE SCALE GENOMIC DNA]</scope>
    <source>
        <strain evidence="1 2">NCELM</strain>
    </source>
</reference>
<dbReference type="EMBL" id="JAQNDN010000013">
    <property type="protein sequence ID" value="MDC0670796.1"/>
    <property type="molecule type" value="Genomic_DNA"/>
</dbReference>
<protein>
    <submittedName>
        <fullName evidence="1">Uncharacterized protein</fullName>
    </submittedName>
</protein>
<dbReference type="RefSeq" id="WP_272000715.1">
    <property type="nucleotide sequence ID" value="NZ_JAQNDN010000013.1"/>
</dbReference>
<gene>
    <name evidence="1" type="ORF">POL58_23770</name>
</gene>